<dbReference type="InterPro" id="IPR039425">
    <property type="entry name" value="RNA_pol_sigma-70-like"/>
</dbReference>
<dbReference type="InterPro" id="IPR007627">
    <property type="entry name" value="RNA_pol_sigma70_r2"/>
</dbReference>
<dbReference type="InterPro" id="IPR013325">
    <property type="entry name" value="RNA_pol_sigma_r2"/>
</dbReference>
<evidence type="ECO:0000313" key="7">
    <source>
        <dbReference type="EMBL" id="RKN34205.1"/>
    </source>
</evidence>
<dbReference type="AlphaFoldDB" id="A0A3A9Y9M8"/>
<dbReference type="InterPro" id="IPR013324">
    <property type="entry name" value="RNA_pol_sigma_r3/r4-like"/>
</dbReference>
<sequence length="189" mass="20462">MADDEAEITGWALAAAKGDRAAAARFVQATQPQVRRFLAALTAPSEADDLAQETFLRAVRSLPSFAGRSSARTWLFTIARRVAVDHVRATVARPRTVPVPDGYDTPDLHRSGFDRQVILERLIAELPAERREAFVATQVLGLSYAEAAEVCDCPVGTIRSRVARAREDLLVAMDARPGSGARRGGHEVG</sequence>
<dbReference type="GO" id="GO:0006352">
    <property type="term" value="P:DNA-templated transcription initiation"/>
    <property type="evidence" value="ECO:0007669"/>
    <property type="project" value="InterPro"/>
</dbReference>
<comment type="similarity">
    <text evidence="1">Belongs to the sigma-70 factor family. ECF subfamily.</text>
</comment>
<dbReference type="EMBL" id="RAZT01000004">
    <property type="protein sequence ID" value="RKN34205.1"/>
    <property type="molecule type" value="Genomic_DNA"/>
</dbReference>
<dbReference type="GO" id="GO:0016987">
    <property type="term" value="F:sigma factor activity"/>
    <property type="evidence" value="ECO:0007669"/>
    <property type="project" value="UniProtKB-KW"/>
</dbReference>
<organism evidence="7 8">
    <name type="scientific">Micromonospora musae</name>
    <dbReference type="NCBI Taxonomy" id="1894970"/>
    <lineage>
        <taxon>Bacteria</taxon>
        <taxon>Bacillati</taxon>
        <taxon>Actinomycetota</taxon>
        <taxon>Actinomycetes</taxon>
        <taxon>Micromonosporales</taxon>
        <taxon>Micromonosporaceae</taxon>
        <taxon>Micromonospora</taxon>
    </lineage>
</organism>
<keyword evidence="4" id="KW-0804">Transcription</keyword>
<protein>
    <submittedName>
        <fullName evidence="7">Sigma-70 family RNA polymerase sigma factor</fullName>
    </submittedName>
</protein>
<comment type="caution">
    <text evidence="7">The sequence shown here is derived from an EMBL/GenBank/DDBJ whole genome shotgun (WGS) entry which is preliminary data.</text>
</comment>
<name>A0A3A9Y9M8_9ACTN</name>
<evidence type="ECO:0000256" key="1">
    <source>
        <dbReference type="ARBA" id="ARBA00010641"/>
    </source>
</evidence>
<evidence type="ECO:0000256" key="3">
    <source>
        <dbReference type="ARBA" id="ARBA00023082"/>
    </source>
</evidence>
<evidence type="ECO:0000256" key="2">
    <source>
        <dbReference type="ARBA" id="ARBA00023015"/>
    </source>
</evidence>
<keyword evidence="3" id="KW-0731">Sigma factor</keyword>
<reference evidence="7 8" key="1">
    <citation type="submission" date="2018-09" db="EMBL/GenBank/DDBJ databases">
        <title>Micromonospora sp. nov. MS1-9, isolated from a root of Musa sp.</title>
        <authorList>
            <person name="Kuncharoen N."/>
            <person name="Kudo T."/>
            <person name="Ohkuma M."/>
            <person name="Yuki M."/>
            <person name="Tanasupawat S."/>
        </authorList>
    </citation>
    <scope>NUCLEOTIDE SEQUENCE [LARGE SCALE GENOMIC DNA]</scope>
    <source>
        <strain evidence="7 8">MS1-9</strain>
    </source>
</reference>
<dbReference type="PANTHER" id="PTHR43133:SF61">
    <property type="entry name" value="ECF RNA POLYMERASE SIGMA FACTOR SIGC"/>
    <property type="match status" value="1"/>
</dbReference>
<dbReference type="Proteomes" id="UP000275865">
    <property type="component" value="Unassembled WGS sequence"/>
</dbReference>
<dbReference type="PANTHER" id="PTHR43133">
    <property type="entry name" value="RNA POLYMERASE ECF-TYPE SIGMA FACTO"/>
    <property type="match status" value="1"/>
</dbReference>
<dbReference type="RefSeq" id="WP_120688781.1">
    <property type="nucleotide sequence ID" value="NZ_RAZT01000004.1"/>
</dbReference>
<proteinExistence type="inferred from homology"/>
<evidence type="ECO:0000256" key="4">
    <source>
        <dbReference type="ARBA" id="ARBA00023163"/>
    </source>
</evidence>
<evidence type="ECO:0000259" key="6">
    <source>
        <dbReference type="Pfam" id="PF08281"/>
    </source>
</evidence>
<dbReference type="Pfam" id="PF08281">
    <property type="entry name" value="Sigma70_r4_2"/>
    <property type="match status" value="1"/>
</dbReference>
<dbReference type="Pfam" id="PF04542">
    <property type="entry name" value="Sigma70_r2"/>
    <property type="match status" value="1"/>
</dbReference>
<feature type="domain" description="RNA polymerase sigma-70 region 2" evidence="5">
    <location>
        <begin position="27"/>
        <end position="89"/>
    </location>
</feature>
<dbReference type="CDD" id="cd06171">
    <property type="entry name" value="Sigma70_r4"/>
    <property type="match status" value="1"/>
</dbReference>
<dbReference type="InterPro" id="IPR014284">
    <property type="entry name" value="RNA_pol_sigma-70_dom"/>
</dbReference>
<dbReference type="Gene3D" id="1.10.1740.10">
    <property type="match status" value="1"/>
</dbReference>
<dbReference type="InterPro" id="IPR013249">
    <property type="entry name" value="RNA_pol_sigma70_r4_t2"/>
</dbReference>
<dbReference type="NCBIfam" id="TIGR02937">
    <property type="entry name" value="sigma70-ECF"/>
    <property type="match status" value="1"/>
</dbReference>
<dbReference type="Gene3D" id="1.10.10.10">
    <property type="entry name" value="Winged helix-like DNA-binding domain superfamily/Winged helix DNA-binding domain"/>
    <property type="match status" value="1"/>
</dbReference>
<dbReference type="SUPFAM" id="SSF88659">
    <property type="entry name" value="Sigma3 and sigma4 domains of RNA polymerase sigma factors"/>
    <property type="match status" value="1"/>
</dbReference>
<feature type="domain" description="RNA polymerase sigma factor 70 region 4 type 2" evidence="6">
    <location>
        <begin position="118"/>
        <end position="169"/>
    </location>
</feature>
<evidence type="ECO:0000313" key="8">
    <source>
        <dbReference type="Proteomes" id="UP000275865"/>
    </source>
</evidence>
<keyword evidence="2" id="KW-0805">Transcription regulation</keyword>
<gene>
    <name evidence="7" type="ORF">D7044_10640</name>
</gene>
<accession>A0A3A9Y9M8</accession>
<dbReference type="SUPFAM" id="SSF88946">
    <property type="entry name" value="Sigma2 domain of RNA polymerase sigma factors"/>
    <property type="match status" value="1"/>
</dbReference>
<dbReference type="InterPro" id="IPR036388">
    <property type="entry name" value="WH-like_DNA-bd_sf"/>
</dbReference>
<evidence type="ECO:0000259" key="5">
    <source>
        <dbReference type="Pfam" id="PF04542"/>
    </source>
</evidence>
<dbReference type="GO" id="GO:0003677">
    <property type="term" value="F:DNA binding"/>
    <property type="evidence" value="ECO:0007669"/>
    <property type="project" value="InterPro"/>
</dbReference>